<feature type="domain" description="Cation efflux protein cytoplasmic" evidence="8">
    <location>
        <begin position="277"/>
        <end position="339"/>
    </location>
</feature>
<keyword evidence="4 6" id="KW-1133">Transmembrane helix</keyword>
<dbReference type="NCBIfam" id="TIGR01297">
    <property type="entry name" value="CDF"/>
    <property type="match status" value="1"/>
</dbReference>
<feature type="transmembrane region" description="Helical" evidence="6">
    <location>
        <begin position="170"/>
        <end position="191"/>
    </location>
</feature>
<evidence type="ECO:0000256" key="6">
    <source>
        <dbReference type="SAM" id="Phobius"/>
    </source>
</evidence>
<feature type="domain" description="Cation efflux protein transmembrane" evidence="7">
    <location>
        <begin position="66"/>
        <end position="258"/>
    </location>
</feature>
<organism evidence="9 10">
    <name type="scientific">Cryptococcus gattii EJB2</name>
    <dbReference type="NCBI Taxonomy" id="1296103"/>
    <lineage>
        <taxon>Eukaryota</taxon>
        <taxon>Fungi</taxon>
        <taxon>Dikarya</taxon>
        <taxon>Basidiomycota</taxon>
        <taxon>Agaricomycotina</taxon>
        <taxon>Tremellomycetes</taxon>
        <taxon>Tremellales</taxon>
        <taxon>Cryptococcaceae</taxon>
        <taxon>Cryptococcus</taxon>
        <taxon>Cryptococcus gattii species complex</taxon>
    </lineage>
</organism>
<accession>A0ABR5C082</accession>
<keyword evidence="5 6" id="KW-0472">Membrane</keyword>
<dbReference type="SUPFAM" id="SSF160240">
    <property type="entry name" value="Cation efflux protein cytoplasmic domain-like"/>
    <property type="match status" value="1"/>
</dbReference>
<evidence type="ECO:0000256" key="3">
    <source>
        <dbReference type="ARBA" id="ARBA00022692"/>
    </source>
</evidence>
<proteinExistence type="predicted"/>
<dbReference type="Gene3D" id="3.30.70.1350">
    <property type="entry name" value="Cation efflux protein, cytoplasmic domain"/>
    <property type="match status" value="1"/>
</dbReference>
<dbReference type="Proteomes" id="UP000054272">
    <property type="component" value="Unassembled WGS sequence"/>
</dbReference>
<dbReference type="PANTHER" id="PTHR43840:SF12">
    <property type="entry name" value="CATION DIFFUSION FACILITATOR 1 (AFU_ORTHOLOGUE AFUA_1G14440)"/>
    <property type="match status" value="1"/>
</dbReference>
<evidence type="ECO:0000256" key="2">
    <source>
        <dbReference type="ARBA" id="ARBA00022448"/>
    </source>
</evidence>
<evidence type="ECO:0000313" key="10">
    <source>
        <dbReference type="Proteomes" id="UP000054272"/>
    </source>
</evidence>
<keyword evidence="2" id="KW-0813">Transport</keyword>
<dbReference type="InterPro" id="IPR036837">
    <property type="entry name" value="Cation_efflux_CTD_sf"/>
</dbReference>
<protein>
    <submittedName>
        <fullName evidence="9">Cation diffusion facilitator</fullName>
    </submittedName>
</protein>
<feature type="transmembrane region" description="Helical" evidence="6">
    <location>
        <begin position="136"/>
        <end position="158"/>
    </location>
</feature>
<dbReference type="InterPro" id="IPR027469">
    <property type="entry name" value="Cation_efflux_TMD_sf"/>
</dbReference>
<evidence type="ECO:0000313" key="9">
    <source>
        <dbReference type="EMBL" id="KIR81287.1"/>
    </source>
</evidence>
<feature type="transmembrane region" description="Helical" evidence="6">
    <location>
        <begin position="90"/>
        <end position="111"/>
    </location>
</feature>
<dbReference type="Pfam" id="PF16916">
    <property type="entry name" value="ZT_dimer"/>
    <property type="match status" value="1"/>
</dbReference>
<dbReference type="Gene3D" id="1.20.1510.10">
    <property type="entry name" value="Cation efflux protein transmembrane domain"/>
    <property type="match status" value="1"/>
</dbReference>
<dbReference type="EMBL" id="KN848605">
    <property type="protein sequence ID" value="KIR81287.1"/>
    <property type="molecule type" value="Genomic_DNA"/>
</dbReference>
<feature type="transmembrane region" description="Helical" evidence="6">
    <location>
        <begin position="63"/>
        <end position="84"/>
    </location>
</feature>
<keyword evidence="10" id="KW-1185">Reference proteome</keyword>
<dbReference type="InterPro" id="IPR027470">
    <property type="entry name" value="Cation_efflux_CTD"/>
</dbReference>
<dbReference type="Pfam" id="PF01545">
    <property type="entry name" value="Cation_efflux"/>
    <property type="match status" value="1"/>
</dbReference>
<comment type="subcellular location">
    <subcellularLocation>
        <location evidence="1">Membrane</location>
        <topology evidence="1">Multi-pass membrane protein</topology>
    </subcellularLocation>
</comment>
<evidence type="ECO:0000259" key="8">
    <source>
        <dbReference type="Pfam" id="PF16916"/>
    </source>
</evidence>
<name>A0ABR5C082_9TREE</name>
<reference evidence="9 10" key="1">
    <citation type="submission" date="2015-01" db="EMBL/GenBank/DDBJ databases">
        <title>The Genome Sequence of Cryptococcus gattii EJB2.</title>
        <authorList>
            <consortium name="The Broad Institute Genomics Platform"/>
            <person name="Cuomo C."/>
            <person name="Litvintseva A."/>
            <person name="Chen Y."/>
            <person name="Heitman J."/>
            <person name="Sun S."/>
            <person name="Springer D."/>
            <person name="Dromer F."/>
            <person name="Young S."/>
            <person name="Zeng Q."/>
            <person name="Gargeya S."/>
            <person name="Abouelleil A."/>
            <person name="Alvarado L."/>
            <person name="Chapman S.B."/>
            <person name="Gainer-Dewar J."/>
            <person name="Goldberg J."/>
            <person name="Griggs A."/>
            <person name="Gujja S."/>
            <person name="Hansen M."/>
            <person name="Howarth C."/>
            <person name="Imamovic A."/>
            <person name="Larimer J."/>
            <person name="Murphy C."/>
            <person name="Naylor J."/>
            <person name="Pearson M."/>
            <person name="Priest M."/>
            <person name="Roberts A."/>
            <person name="Saif S."/>
            <person name="Shea T."/>
            <person name="Sykes S."/>
            <person name="Wortman J."/>
            <person name="Nusbaum C."/>
            <person name="Birren B."/>
        </authorList>
    </citation>
    <scope>NUCLEOTIDE SEQUENCE [LARGE SCALE GENOMIC DNA]</scope>
    <source>
        <strain evidence="9 10">EJB2</strain>
    </source>
</reference>
<evidence type="ECO:0000256" key="5">
    <source>
        <dbReference type="ARBA" id="ARBA00023136"/>
    </source>
</evidence>
<gene>
    <name evidence="9" type="ORF">I306_01520</name>
</gene>
<evidence type="ECO:0000256" key="4">
    <source>
        <dbReference type="ARBA" id="ARBA00022989"/>
    </source>
</evidence>
<dbReference type="InterPro" id="IPR002524">
    <property type="entry name" value="Cation_efflux"/>
</dbReference>
<keyword evidence="3 6" id="KW-0812">Transmembrane</keyword>
<sequence length="381" mass="42441">MFLKEKIINEDDIRDLKQRRKGKKLANFYKKQNSRINDLLKPMSAHTSDASQEKANAALRVRIAIHASFIANCCLAVLQLYAAISSGSLALFASCVDAVDPLANILLWITYRASNRAEKKKWPIGGSRFQSGEGNVVYGFMMGTCNVILLVECITEFATHKDGDLTKLHLASLISVGVAFVVKACLFLYCFAVRKSSSQVDVLWEDHRNDLCTNAFGILTSAGGAKLKWWIDPMGATILGVLVLASWTRTAHRNLAHLACISAPSEFINFITYKALTFSPFITAVDNVRAYHCGPEYFVEVNVVLPPNIPLWEAHGITQPLQDEIEKLKEVDRCFVHGEFEALNSVSQPFLPSLEPFCLFKEGLGTQREISAWCQFNPSIF</sequence>
<dbReference type="InterPro" id="IPR058533">
    <property type="entry name" value="Cation_efflux_TM"/>
</dbReference>
<evidence type="ECO:0000259" key="7">
    <source>
        <dbReference type="Pfam" id="PF01545"/>
    </source>
</evidence>
<dbReference type="SUPFAM" id="SSF161111">
    <property type="entry name" value="Cation efflux protein transmembrane domain-like"/>
    <property type="match status" value="1"/>
</dbReference>
<evidence type="ECO:0000256" key="1">
    <source>
        <dbReference type="ARBA" id="ARBA00004141"/>
    </source>
</evidence>
<dbReference type="PANTHER" id="PTHR43840">
    <property type="entry name" value="MITOCHONDRIAL METAL TRANSPORTER 1-RELATED"/>
    <property type="match status" value="1"/>
</dbReference>
<dbReference type="InterPro" id="IPR050291">
    <property type="entry name" value="CDF_Transporter"/>
</dbReference>